<evidence type="ECO:0000313" key="8">
    <source>
        <dbReference type="Proteomes" id="UP001595721"/>
    </source>
</evidence>
<dbReference type="EMBL" id="JBHRXJ010000004">
    <property type="protein sequence ID" value="MFC3527974.1"/>
    <property type="molecule type" value="Genomic_DNA"/>
</dbReference>
<evidence type="ECO:0000256" key="1">
    <source>
        <dbReference type="ARBA" id="ARBA00022490"/>
    </source>
</evidence>
<evidence type="ECO:0000256" key="3">
    <source>
        <dbReference type="ARBA" id="ARBA00023157"/>
    </source>
</evidence>
<dbReference type="Proteomes" id="UP001595721">
    <property type="component" value="Unassembled WGS sequence"/>
</dbReference>
<keyword evidence="1" id="KW-0963">Cytoplasm</keyword>
<comment type="caution">
    <text evidence="7">The sequence shown here is derived from an EMBL/GenBank/DDBJ whole genome shotgun (WGS) entry which is preliminary data.</text>
</comment>
<dbReference type="InterPro" id="IPR023212">
    <property type="entry name" value="Hsp33_helix_hairpin_bin_dom_sf"/>
</dbReference>
<dbReference type="CDD" id="cd00498">
    <property type="entry name" value="Hsp33"/>
    <property type="match status" value="1"/>
</dbReference>
<dbReference type="Gene3D" id="3.90.1280.10">
    <property type="entry name" value="HSP33 redox switch-like"/>
    <property type="match status" value="1"/>
</dbReference>
<keyword evidence="4" id="KW-0143">Chaperone</keyword>
<dbReference type="InterPro" id="IPR016153">
    <property type="entry name" value="Heat_shock_Hsp33_N"/>
</dbReference>
<dbReference type="PIRSF" id="PIRSF005261">
    <property type="entry name" value="Heat_shock_Hsp33"/>
    <property type="match status" value="1"/>
</dbReference>
<dbReference type="Pfam" id="PF01430">
    <property type="entry name" value="HSP33"/>
    <property type="match status" value="1"/>
</dbReference>
<dbReference type="InterPro" id="IPR000397">
    <property type="entry name" value="Heat_shock_Hsp33"/>
</dbReference>
<dbReference type="RefSeq" id="WP_374427783.1">
    <property type="nucleotide sequence ID" value="NZ_JBHRXJ010000004.1"/>
</dbReference>
<gene>
    <name evidence="7" type="ORF">ACFOMH_07260</name>
</gene>
<dbReference type="SUPFAM" id="SSF64397">
    <property type="entry name" value="Hsp33 domain"/>
    <property type="match status" value="1"/>
</dbReference>
<evidence type="ECO:0000256" key="2">
    <source>
        <dbReference type="ARBA" id="ARBA00022833"/>
    </source>
</evidence>
<dbReference type="Gene3D" id="1.10.287.480">
    <property type="entry name" value="helix hairpin bin"/>
    <property type="match status" value="1"/>
</dbReference>
<dbReference type="InterPro" id="IPR016154">
    <property type="entry name" value="Heat_shock_Hsp33_C"/>
</dbReference>
<organism evidence="7 8">
    <name type="scientific">Paracoccus mangrovi</name>
    <dbReference type="NCBI Taxonomy" id="1715645"/>
    <lineage>
        <taxon>Bacteria</taxon>
        <taxon>Pseudomonadati</taxon>
        <taxon>Pseudomonadota</taxon>
        <taxon>Alphaproteobacteria</taxon>
        <taxon>Rhodobacterales</taxon>
        <taxon>Paracoccaceae</taxon>
        <taxon>Paracoccus</taxon>
    </lineage>
</organism>
<name>A0ABV7R1C9_9RHOB</name>
<dbReference type="PANTHER" id="PTHR30111">
    <property type="entry name" value="33 KDA CHAPERONIN"/>
    <property type="match status" value="1"/>
</dbReference>
<proteinExistence type="predicted"/>
<keyword evidence="5" id="KW-0676">Redox-active center</keyword>
<evidence type="ECO:0000313" key="7">
    <source>
        <dbReference type="EMBL" id="MFC3527974.1"/>
    </source>
</evidence>
<keyword evidence="2" id="KW-0862">Zinc</keyword>
<protein>
    <submittedName>
        <fullName evidence="7">Hsp33 family molecular chaperone HslO</fullName>
    </submittedName>
</protein>
<evidence type="ECO:0000256" key="4">
    <source>
        <dbReference type="ARBA" id="ARBA00023186"/>
    </source>
</evidence>
<accession>A0ABV7R1C9</accession>
<evidence type="ECO:0000256" key="5">
    <source>
        <dbReference type="ARBA" id="ARBA00023284"/>
    </source>
</evidence>
<dbReference type="Gene3D" id="3.55.30.10">
    <property type="entry name" value="Hsp33 domain"/>
    <property type="match status" value="1"/>
</dbReference>
<dbReference type="PANTHER" id="PTHR30111:SF1">
    <property type="entry name" value="33 KDA CHAPERONIN"/>
    <property type="match status" value="1"/>
</dbReference>
<evidence type="ECO:0000256" key="6">
    <source>
        <dbReference type="SAM" id="MobiDB-lite"/>
    </source>
</evidence>
<dbReference type="SUPFAM" id="SSF118352">
    <property type="entry name" value="HSP33 redox switch-like"/>
    <property type="match status" value="1"/>
</dbReference>
<sequence length="351" mass="37641">MTDTKEISWDDSVLPFHLEGPDMRGRIARLGQTLEHILSRHDYPVAVSALVAELSTLTALIGQTVKLRWKLSLQVRGNGAIRTIAADYYAPEAEGAPARLRAWASFDAERLAEDVPAFDQLGQGYFAVLIDQGEGTTPYQGMTPLAGGSLADCAQTYFEQSEQLPTQFQLTVGRARAPGQTQEQWRAGGVMLQTLPAASLPVPAEDGDDALQSADILQGAQSEDWTRATTLMATVEAMELVDPALPLPNLVFRLFHEEEPVSFARQAVEFGCSCNADRVRGTLAIYSAKDIAHMTTDAGIVTADCQFCGAHYEFDPNSLGYEATVDADGNPLPPGPAKGAKGGAGESRASL</sequence>
<keyword evidence="8" id="KW-1185">Reference proteome</keyword>
<reference evidence="8" key="1">
    <citation type="journal article" date="2019" name="Int. J. Syst. Evol. Microbiol.">
        <title>The Global Catalogue of Microorganisms (GCM) 10K type strain sequencing project: providing services to taxonomists for standard genome sequencing and annotation.</title>
        <authorList>
            <consortium name="The Broad Institute Genomics Platform"/>
            <consortium name="The Broad Institute Genome Sequencing Center for Infectious Disease"/>
            <person name="Wu L."/>
            <person name="Ma J."/>
        </authorList>
    </citation>
    <scope>NUCLEOTIDE SEQUENCE [LARGE SCALE GENOMIC DNA]</scope>
    <source>
        <strain evidence="8">KCTC 42899</strain>
    </source>
</reference>
<keyword evidence="3" id="KW-1015">Disulfide bond</keyword>
<feature type="region of interest" description="Disordered" evidence="6">
    <location>
        <begin position="325"/>
        <end position="351"/>
    </location>
</feature>